<dbReference type="Gene3D" id="3.30.70.100">
    <property type="match status" value="1"/>
</dbReference>
<dbReference type="Gene3D" id="3.80.10.10">
    <property type="entry name" value="Ribonuclease Inhibitor"/>
    <property type="match status" value="2"/>
</dbReference>
<dbReference type="EMBL" id="JAINDJ010000004">
    <property type="protein sequence ID" value="KAG9448882.1"/>
    <property type="molecule type" value="Genomic_DNA"/>
</dbReference>
<dbReference type="GO" id="GO:0019005">
    <property type="term" value="C:SCF ubiquitin ligase complex"/>
    <property type="evidence" value="ECO:0007669"/>
    <property type="project" value="TreeGrafter"/>
</dbReference>
<comment type="caution">
    <text evidence="3">The sequence shown here is derived from an EMBL/GenBank/DDBJ whole genome shotgun (WGS) entry which is preliminary data.</text>
</comment>
<organism evidence="3 4">
    <name type="scientific">Aristolochia fimbriata</name>
    <name type="common">White veined hardy Dutchman's pipe vine</name>
    <dbReference type="NCBI Taxonomy" id="158543"/>
    <lineage>
        <taxon>Eukaryota</taxon>
        <taxon>Viridiplantae</taxon>
        <taxon>Streptophyta</taxon>
        <taxon>Embryophyta</taxon>
        <taxon>Tracheophyta</taxon>
        <taxon>Spermatophyta</taxon>
        <taxon>Magnoliopsida</taxon>
        <taxon>Magnoliidae</taxon>
        <taxon>Piperales</taxon>
        <taxon>Aristolochiaceae</taxon>
        <taxon>Aristolochia</taxon>
    </lineage>
</organism>
<dbReference type="Pfam" id="PF25372">
    <property type="entry name" value="DUF7885"/>
    <property type="match status" value="2"/>
</dbReference>
<dbReference type="InterPro" id="IPR057207">
    <property type="entry name" value="FBXL15_LRR"/>
</dbReference>
<reference evidence="3 4" key="1">
    <citation type="submission" date="2021-07" db="EMBL/GenBank/DDBJ databases">
        <title>The Aristolochia fimbriata genome: insights into angiosperm evolution, floral development and chemical biosynthesis.</title>
        <authorList>
            <person name="Jiao Y."/>
        </authorList>
    </citation>
    <scope>NUCLEOTIDE SEQUENCE [LARGE SCALE GENOMIC DNA]</scope>
    <source>
        <strain evidence="3">IBCAS-2021</strain>
        <tissue evidence="3">Leaf</tissue>
    </source>
</reference>
<feature type="domain" description="F-box/LRR-repeat protein 15-like leucin rich repeat" evidence="2">
    <location>
        <begin position="36"/>
        <end position="136"/>
    </location>
</feature>
<dbReference type="SUPFAM" id="SSF52047">
    <property type="entry name" value="RNI-like"/>
    <property type="match status" value="2"/>
</dbReference>
<feature type="domain" description="F-box/LRR-repeat protein 15-like leucin rich repeat" evidence="2">
    <location>
        <begin position="156"/>
        <end position="408"/>
    </location>
</feature>
<dbReference type="PANTHER" id="PTHR13318">
    <property type="entry name" value="PARTNER OF PAIRED, ISOFORM B-RELATED"/>
    <property type="match status" value="1"/>
</dbReference>
<name>A0AAV7EJ45_ARIFI</name>
<gene>
    <name evidence="3" type="ORF">H6P81_008847</name>
</gene>
<dbReference type="PANTHER" id="PTHR13318:SF176">
    <property type="entry name" value="F-BOX PROTEIN AT-B"/>
    <property type="match status" value="1"/>
</dbReference>
<proteinExistence type="predicted"/>
<evidence type="ECO:0000313" key="4">
    <source>
        <dbReference type="Proteomes" id="UP000825729"/>
    </source>
</evidence>
<keyword evidence="4" id="KW-1185">Reference proteome</keyword>
<dbReference type="InterPro" id="IPR006553">
    <property type="entry name" value="Leu-rich_rpt_Cys-con_subtyp"/>
</dbReference>
<feature type="transmembrane region" description="Helical" evidence="1">
    <location>
        <begin position="21"/>
        <end position="44"/>
    </location>
</feature>
<dbReference type="InterPro" id="IPR032675">
    <property type="entry name" value="LRR_dom_sf"/>
</dbReference>
<accession>A0AAV7EJ45</accession>
<keyword evidence="1" id="KW-1133">Transmembrane helix</keyword>
<evidence type="ECO:0000259" key="2">
    <source>
        <dbReference type="Pfam" id="PF25372"/>
    </source>
</evidence>
<evidence type="ECO:0000256" key="1">
    <source>
        <dbReference type="SAM" id="Phobius"/>
    </source>
</evidence>
<dbReference type="AlphaFoldDB" id="A0AAV7EJ45"/>
<evidence type="ECO:0000313" key="3">
    <source>
        <dbReference type="EMBL" id="KAG9448882.1"/>
    </source>
</evidence>
<protein>
    <recommendedName>
        <fullName evidence="2">F-box/LRR-repeat protein 15-like leucin rich repeat domain-containing protein</fullName>
    </recommendedName>
</protein>
<dbReference type="GO" id="GO:0031146">
    <property type="term" value="P:SCF-dependent proteasomal ubiquitin-dependent protein catabolic process"/>
    <property type="evidence" value="ECO:0007669"/>
    <property type="project" value="TreeGrafter"/>
</dbReference>
<dbReference type="SMART" id="SM00367">
    <property type="entry name" value="LRR_CC"/>
    <property type="match status" value="4"/>
</dbReference>
<sequence>MVIRAQMIDAKCRAKAMKIAVGVPGVISVSIAGFASILLSYLAFYDLGNTSCSLVDVRLLSCSLLTSEAAQSIALCKNLKMLDFGGCKSVADQGLESLSSLTRLTTLYLSGTDIIDTGLRALGCGNTPIGSLSLRYSHLLPEKLKFLQLRTTCVEQMKHLIHDRIDSGLVSLSLALDVITDDLIFHITHNLGLLVKLDLEDRPRSIPEKHIDFSNYGLHLLASCTRLTDLCLVRCSSGHVPATFRMVNCLGMSLLAEGCKNLESVKLSDFFLVTNEGFTSILFSYKKLRKFEVIDSFLLSNLAFHDLGNTSCSLVDVRLPPCTLLTGEVAQSIALCKDLEVLDFGGCDNVADQGLESLSSLTRLTTLYLSGTNITDTGLRALGCGNSPIGSLSLRYCKRVVDRGLAFL</sequence>
<keyword evidence="1" id="KW-0812">Transmembrane</keyword>
<dbReference type="Proteomes" id="UP000825729">
    <property type="component" value="Unassembled WGS sequence"/>
</dbReference>
<keyword evidence="1" id="KW-0472">Membrane</keyword>